<gene>
    <name evidence="2" type="ORF">SK803_12095</name>
</gene>
<organism evidence="2 3">
    <name type="scientific">Lentzea miocenica</name>
    <dbReference type="NCBI Taxonomy" id="3095431"/>
    <lineage>
        <taxon>Bacteria</taxon>
        <taxon>Bacillati</taxon>
        <taxon>Actinomycetota</taxon>
        <taxon>Actinomycetes</taxon>
        <taxon>Pseudonocardiales</taxon>
        <taxon>Pseudonocardiaceae</taxon>
        <taxon>Lentzea</taxon>
    </lineage>
</organism>
<protein>
    <recommendedName>
        <fullName evidence="4">DUF3592 domain-containing protein</fullName>
    </recommendedName>
</protein>
<evidence type="ECO:0000313" key="2">
    <source>
        <dbReference type="EMBL" id="MDX8030961.1"/>
    </source>
</evidence>
<dbReference type="EMBL" id="JAXAVW010000008">
    <property type="protein sequence ID" value="MDX8030961.1"/>
    <property type="molecule type" value="Genomic_DNA"/>
</dbReference>
<keyword evidence="1" id="KW-0472">Membrane</keyword>
<keyword evidence="1" id="KW-0812">Transmembrane</keyword>
<reference evidence="2 3" key="1">
    <citation type="submission" date="2023-11" db="EMBL/GenBank/DDBJ databases">
        <title>Lentzea sokolovensis, sp. nov., Lentzea kristufkii, sp. nov., and Lentzea miocenensis, sp. nov., rare actinobacteria from Sokolov Coal Basin, Miocene lacustrine sediment, Czech Republic.</title>
        <authorList>
            <person name="Lara A."/>
            <person name="Kotroba L."/>
            <person name="Nouioui I."/>
            <person name="Neumann-Schaal M."/>
            <person name="Mast Y."/>
            <person name="Chronakova A."/>
        </authorList>
    </citation>
    <scope>NUCLEOTIDE SEQUENCE [LARGE SCALE GENOMIC DNA]</scope>
    <source>
        <strain evidence="2 3">BCCO 10_0856</strain>
    </source>
</reference>
<sequence length="175" mass="19004">MNGDLTSLLAIAVALACGAAAWFATKKLRPWSQSSAWALLVVIAIAFVSSFGMKSLWLSAFGEPENNCVVTKQSSHTPRRSPTYFWNDLSCGTRQITYRPSPGHTTKPVGERIDLVVDSKGIAGYAEPDTIKPMISALVGVAALAGFGFIASVLWWPPKKPKKRPDKPKLERGFL</sequence>
<dbReference type="Proteomes" id="UP001285521">
    <property type="component" value="Unassembled WGS sequence"/>
</dbReference>
<keyword evidence="3" id="KW-1185">Reference proteome</keyword>
<name>A0ABU4SYI8_9PSEU</name>
<feature type="transmembrane region" description="Helical" evidence="1">
    <location>
        <begin position="6"/>
        <end position="24"/>
    </location>
</feature>
<evidence type="ECO:0000313" key="3">
    <source>
        <dbReference type="Proteomes" id="UP001285521"/>
    </source>
</evidence>
<feature type="transmembrane region" description="Helical" evidence="1">
    <location>
        <begin position="36"/>
        <end position="57"/>
    </location>
</feature>
<dbReference type="RefSeq" id="WP_319966012.1">
    <property type="nucleotide sequence ID" value="NZ_JAXAVW010000008.1"/>
</dbReference>
<evidence type="ECO:0000256" key="1">
    <source>
        <dbReference type="SAM" id="Phobius"/>
    </source>
</evidence>
<feature type="transmembrane region" description="Helical" evidence="1">
    <location>
        <begin position="134"/>
        <end position="156"/>
    </location>
</feature>
<accession>A0ABU4SYI8</accession>
<reference evidence="2 3" key="2">
    <citation type="submission" date="2023-11" db="EMBL/GenBank/DDBJ databases">
        <authorList>
            <person name="Lara A.C."/>
            <person name="Chronakova A."/>
        </authorList>
    </citation>
    <scope>NUCLEOTIDE SEQUENCE [LARGE SCALE GENOMIC DNA]</scope>
    <source>
        <strain evidence="2 3">BCCO 10_0856</strain>
    </source>
</reference>
<keyword evidence="1" id="KW-1133">Transmembrane helix</keyword>
<evidence type="ECO:0008006" key="4">
    <source>
        <dbReference type="Google" id="ProtNLM"/>
    </source>
</evidence>
<comment type="caution">
    <text evidence="2">The sequence shown here is derived from an EMBL/GenBank/DDBJ whole genome shotgun (WGS) entry which is preliminary data.</text>
</comment>
<proteinExistence type="predicted"/>